<dbReference type="RefSeq" id="WP_254771485.1">
    <property type="nucleotide sequence ID" value="NZ_CP119563.1"/>
</dbReference>
<dbReference type="Proteomes" id="UP000183812">
    <property type="component" value="Unassembled WGS sequence"/>
</dbReference>
<gene>
    <name evidence="1" type="ORF">SAMN04244550_01003</name>
</gene>
<proteinExistence type="predicted"/>
<evidence type="ECO:0000313" key="1">
    <source>
        <dbReference type="EMBL" id="SDE75884.1"/>
    </source>
</evidence>
<dbReference type="AlphaFoldDB" id="A0A1G7FIY2"/>
<reference evidence="1 2" key="1">
    <citation type="submission" date="2016-10" db="EMBL/GenBank/DDBJ databases">
        <authorList>
            <person name="de Groot N.N."/>
        </authorList>
    </citation>
    <scope>NUCLEOTIDE SEQUENCE [LARGE SCALE GENOMIC DNA]</scope>
    <source>
        <strain evidence="2">DSM 938 / 37b4</strain>
    </source>
</reference>
<evidence type="ECO:0000313" key="2">
    <source>
        <dbReference type="Proteomes" id="UP000183812"/>
    </source>
</evidence>
<organism evidence="1 2">
    <name type="scientific">Rhodobacter capsulatus</name>
    <name type="common">Rhodopseudomonas capsulata</name>
    <dbReference type="NCBI Taxonomy" id="1061"/>
    <lineage>
        <taxon>Bacteria</taxon>
        <taxon>Pseudomonadati</taxon>
        <taxon>Pseudomonadota</taxon>
        <taxon>Alphaproteobacteria</taxon>
        <taxon>Rhodobacterales</taxon>
        <taxon>Rhodobacter group</taxon>
        <taxon>Rhodobacter</taxon>
    </lineage>
</organism>
<dbReference type="EMBL" id="FNAY01000003">
    <property type="protein sequence ID" value="SDE75884.1"/>
    <property type="molecule type" value="Genomic_DNA"/>
</dbReference>
<accession>A0A1G7FIY2</accession>
<name>A0A1G7FIY2_RHOCA</name>
<protein>
    <submittedName>
        <fullName evidence="1">Uncharacterized protein</fullName>
    </submittedName>
</protein>
<sequence>MLSDPIAPRLPVESASGPVATPRQLPASWLCGTLLWALLLSGCGASPAPPFFDATRHDVTLQGIRFAVLVKGENAEVIRLGYLPRAARGAVPGLMTVAAEQASGCRVTGPAAGIYRSPSLPGDTGEARFQLDCP</sequence>